<dbReference type="AlphaFoldDB" id="A0A8S2RKV2"/>
<gene>
    <name evidence="1" type="ORF">GIL414_LOCUS20410</name>
</gene>
<comment type="caution">
    <text evidence="1">The sequence shown here is derived from an EMBL/GenBank/DDBJ whole genome shotgun (WGS) entry which is preliminary data.</text>
</comment>
<sequence length="81" mass="9276">MTTNQPPMCNDNGNIDIAAEESFHIKDKSDLIETQNEHDSSWIKDELIYGNNKTIEEKFNEILLQVSDGLQNINVLWNLNA</sequence>
<reference evidence="1" key="1">
    <citation type="submission" date="2021-02" db="EMBL/GenBank/DDBJ databases">
        <authorList>
            <person name="Nowell W R."/>
        </authorList>
    </citation>
    <scope>NUCLEOTIDE SEQUENCE</scope>
</reference>
<evidence type="ECO:0000313" key="1">
    <source>
        <dbReference type="EMBL" id="CAF4172079.1"/>
    </source>
</evidence>
<accession>A0A8S2RKV2</accession>
<dbReference type="EMBL" id="CAJOBJ010013677">
    <property type="protein sequence ID" value="CAF4172079.1"/>
    <property type="molecule type" value="Genomic_DNA"/>
</dbReference>
<proteinExistence type="predicted"/>
<evidence type="ECO:0000313" key="2">
    <source>
        <dbReference type="Proteomes" id="UP000681720"/>
    </source>
</evidence>
<name>A0A8S2RKV2_9BILA</name>
<feature type="non-terminal residue" evidence="1">
    <location>
        <position position="81"/>
    </location>
</feature>
<organism evidence="1 2">
    <name type="scientific">Rotaria magnacalcarata</name>
    <dbReference type="NCBI Taxonomy" id="392030"/>
    <lineage>
        <taxon>Eukaryota</taxon>
        <taxon>Metazoa</taxon>
        <taxon>Spiralia</taxon>
        <taxon>Gnathifera</taxon>
        <taxon>Rotifera</taxon>
        <taxon>Eurotatoria</taxon>
        <taxon>Bdelloidea</taxon>
        <taxon>Philodinida</taxon>
        <taxon>Philodinidae</taxon>
        <taxon>Rotaria</taxon>
    </lineage>
</organism>
<protein>
    <submittedName>
        <fullName evidence="1">Uncharacterized protein</fullName>
    </submittedName>
</protein>
<dbReference type="Proteomes" id="UP000681720">
    <property type="component" value="Unassembled WGS sequence"/>
</dbReference>